<accession>A0A2S6IGN4</accession>
<organism evidence="2 3">
    <name type="scientific">Kineococcus xinjiangensis</name>
    <dbReference type="NCBI Taxonomy" id="512762"/>
    <lineage>
        <taxon>Bacteria</taxon>
        <taxon>Bacillati</taxon>
        <taxon>Actinomycetota</taxon>
        <taxon>Actinomycetes</taxon>
        <taxon>Kineosporiales</taxon>
        <taxon>Kineosporiaceae</taxon>
        <taxon>Kineococcus</taxon>
    </lineage>
</organism>
<dbReference type="Proteomes" id="UP000239485">
    <property type="component" value="Unassembled WGS sequence"/>
</dbReference>
<feature type="transmembrane region" description="Helical" evidence="1">
    <location>
        <begin position="12"/>
        <end position="35"/>
    </location>
</feature>
<sequence>MRSSPSAGPAWFRLLLRGSLGVTVLGFVASVVMFFRPWTECAEYEDAPLGAGCPVEGPEVYLVQGALLLFLLGVLGLLASVVTAGRAARG</sequence>
<reference evidence="2 3" key="1">
    <citation type="submission" date="2018-02" db="EMBL/GenBank/DDBJ databases">
        <title>Genomic Encyclopedia of Archaeal and Bacterial Type Strains, Phase II (KMG-II): from individual species to whole genera.</title>
        <authorList>
            <person name="Goeker M."/>
        </authorList>
    </citation>
    <scope>NUCLEOTIDE SEQUENCE [LARGE SCALE GENOMIC DNA]</scope>
    <source>
        <strain evidence="2 3">DSM 22857</strain>
    </source>
</reference>
<keyword evidence="3" id="KW-1185">Reference proteome</keyword>
<evidence type="ECO:0000256" key="1">
    <source>
        <dbReference type="SAM" id="Phobius"/>
    </source>
</evidence>
<dbReference type="EMBL" id="PTJD01000010">
    <property type="protein sequence ID" value="PPK93378.1"/>
    <property type="molecule type" value="Genomic_DNA"/>
</dbReference>
<keyword evidence="1" id="KW-0472">Membrane</keyword>
<protein>
    <recommendedName>
        <fullName evidence="4">Transmembrane protein</fullName>
    </recommendedName>
</protein>
<feature type="transmembrane region" description="Helical" evidence="1">
    <location>
        <begin position="61"/>
        <end position="84"/>
    </location>
</feature>
<evidence type="ECO:0008006" key="4">
    <source>
        <dbReference type="Google" id="ProtNLM"/>
    </source>
</evidence>
<name>A0A2S6IGN4_9ACTN</name>
<evidence type="ECO:0000313" key="3">
    <source>
        <dbReference type="Proteomes" id="UP000239485"/>
    </source>
</evidence>
<proteinExistence type="predicted"/>
<keyword evidence="1" id="KW-0812">Transmembrane</keyword>
<dbReference type="AlphaFoldDB" id="A0A2S6IGN4"/>
<gene>
    <name evidence="2" type="ORF">CLV92_1106</name>
</gene>
<keyword evidence="1" id="KW-1133">Transmembrane helix</keyword>
<evidence type="ECO:0000313" key="2">
    <source>
        <dbReference type="EMBL" id="PPK93378.1"/>
    </source>
</evidence>
<dbReference type="RefSeq" id="WP_146099543.1">
    <property type="nucleotide sequence ID" value="NZ_PTJD01000010.1"/>
</dbReference>
<comment type="caution">
    <text evidence="2">The sequence shown here is derived from an EMBL/GenBank/DDBJ whole genome shotgun (WGS) entry which is preliminary data.</text>
</comment>